<dbReference type="SUPFAM" id="SSF55447">
    <property type="entry name" value="CO dehydrogenase flavoprotein C-terminal domain-like"/>
    <property type="match status" value="1"/>
</dbReference>
<dbReference type="EMBL" id="NIPV01000026">
    <property type="protein sequence ID" value="OWJ76432.1"/>
    <property type="molecule type" value="Genomic_DNA"/>
</dbReference>
<dbReference type="SUPFAM" id="SSF56176">
    <property type="entry name" value="FAD-binding/transporter-associated domain-like"/>
    <property type="match status" value="1"/>
</dbReference>
<evidence type="ECO:0000313" key="7">
    <source>
        <dbReference type="Proteomes" id="UP000196640"/>
    </source>
</evidence>
<dbReference type="Gene3D" id="3.30.43.10">
    <property type="entry name" value="Uridine Diphospho-n-acetylenolpyruvylglucosamine Reductase, domain 2"/>
    <property type="match status" value="1"/>
</dbReference>
<dbReference type="InterPro" id="IPR002346">
    <property type="entry name" value="Mopterin_DH_FAD-bd"/>
</dbReference>
<keyword evidence="3" id="KW-0472">Membrane</keyword>
<feature type="domain" description="FAD-binding PCMH-type" evidence="4">
    <location>
        <begin position="1"/>
        <end position="214"/>
    </location>
</feature>
<keyword evidence="3" id="KW-0812">Transmembrane</keyword>
<keyword evidence="2" id="KW-0274">FAD</keyword>
<evidence type="ECO:0000256" key="1">
    <source>
        <dbReference type="ARBA" id="ARBA00022630"/>
    </source>
</evidence>
<dbReference type="Proteomes" id="UP000196640">
    <property type="component" value="Unassembled WGS sequence"/>
</dbReference>
<evidence type="ECO:0000256" key="2">
    <source>
        <dbReference type="ARBA" id="ARBA00022827"/>
    </source>
</evidence>
<dbReference type="InterPro" id="IPR016167">
    <property type="entry name" value="FAD-bd_PCMH_sub1"/>
</dbReference>
<dbReference type="Proteomes" id="UP000214673">
    <property type="component" value="Unassembled WGS sequence"/>
</dbReference>
<dbReference type="SMART" id="SM01092">
    <property type="entry name" value="CO_deh_flav_C"/>
    <property type="match status" value="1"/>
</dbReference>
<dbReference type="InterPro" id="IPR016166">
    <property type="entry name" value="FAD-bd_PCMH"/>
</dbReference>
<dbReference type="GO" id="GO:0016491">
    <property type="term" value="F:oxidoreductase activity"/>
    <property type="evidence" value="ECO:0007669"/>
    <property type="project" value="InterPro"/>
</dbReference>
<dbReference type="RefSeq" id="WP_035744386.1">
    <property type="nucleotide sequence ID" value="NZ_CALUEG010000041.1"/>
</dbReference>
<name>A0A212ALD4_9RHOB</name>
<organism evidence="6 7">
    <name type="scientific">Haematobacter missouriensis</name>
    <dbReference type="NCBI Taxonomy" id="366616"/>
    <lineage>
        <taxon>Bacteria</taxon>
        <taxon>Pseudomonadati</taxon>
        <taxon>Pseudomonadota</taxon>
        <taxon>Alphaproteobacteria</taxon>
        <taxon>Rhodobacterales</taxon>
        <taxon>Paracoccaceae</taxon>
        <taxon>Haematobacter</taxon>
    </lineage>
</organism>
<dbReference type="AlphaFoldDB" id="A0A212ALD4"/>
<dbReference type="EMBL" id="NIPX01000028">
    <property type="protein sequence ID" value="OWJ82297.1"/>
    <property type="molecule type" value="Genomic_DNA"/>
</dbReference>
<dbReference type="GO" id="GO:0071949">
    <property type="term" value="F:FAD binding"/>
    <property type="evidence" value="ECO:0007669"/>
    <property type="project" value="InterPro"/>
</dbReference>
<proteinExistence type="predicted"/>
<sequence>MREFVYSRADTLKGLPPDATIIAGGTNLVDLMKHEVMTPGKLVDITGTGQDRVECDGDGLRIGTLVRNSDLAAHPDVRRDYPVLTRALLAGASGQLRNMATTGGNLMQRTRCPYFYDTRMACNKRSPGAGCAALGGITRNHAILGTSPHCIATHPSDMAVALLALDAEVEIVGPSPRRVPLAAFHRLPEDTPHLETVLQPGEAIAAVRLPAPVGGIQRYRKVRDRASFAFALVSIAAIAVMDAGRIGRIALAFGGVAHKPWRDRSVENLLIGEVPSPELFSRAADALLSEAEGKGANEFKIPLLRRTLTAVLHEVTEETP</sequence>
<dbReference type="Pfam" id="PF03450">
    <property type="entry name" value="CO_deh_flav_C"/>
    <property type="match status" value="1"/>
</dbReference>
<protein>
    <submittedName>
        <fullName evidence="6">Molybdopterin dehydrogenase</fullName>
    </submittedName>
</protein>
<evidence type="ECO:0000256" key="3">
    <source>
        <dbReference type="SAM" id="Phobius"/>
    </source>
</evidence>
<dbReference type="PANTHER" id="PTHR42659:SF5">
    <property type="entry name" value="ALDEHYDE OXIDOREDUCTASE FAD-BINDING SUBUNIT PAOB"/>
    <property type="match status" value="1"/>
</dbReference>
<reference evidence="7 8" key="1">
    <citation type="submission" date="2016-11" db="EMBL/GenBank/DDBJ databases">
        <title>Comparison of Traditional DNA-DNA Hybridization with In Silico Genomic Analysis.</title>
        <authorList>
            <person name="Nicholson A.C."/>
            <person name="Sammons S."/>
            <person name="Humrighouse B.W."/>
            <person name="Graziano J."/>
            <person name="Lasker B."/>
            <person name="Whitney A.M."/>
            <person name="Mcquiston J.R."/>
        </authorList>
    </citation>
    <scope>NUCLEOTIDE SEQUENCE [LARGE SCALE GENOMIC DNA]</scope>
    <source>
        <strain evidence="5 8">H1892</strain>
        <strain evidence="6 7">H2381</strain>
    </source>
</reference>
<dbReference type="InterPro" id="IPR036318">
    <property type="entry name" value="FAD-bd_PCMH-like_sf"/>
</dbReference>
<dbReference type="STRING" id="366616.CG51_02075"/>
<feature type="transmembrane region" description="Helical" evidence="3">
    <location>
        <begin position="226"/>
        <end position="244"/>
    </location>
</feature>
<comment type="caution">
    <text evidence="6">The sequence shown here is derived from an EMBL/GenBank/DDBJ whole genome shotgun (WGS) entry which is preliminary data.</text>
</comment>
<dbReference type="InterPro" id="IPR036683">
    <property type="entry name" value="CO_DH_flav_C_dom_sf"/>
</dbReference>
<dbReference type="PROSITE" id="PS51387">
    <property type="entry name" value="FAD_PCMH"/>
    <property type="match status" value="1"/>
</dbReference>
<keyword evidence="3" id="KW-1133">Transmembrane helix</keyword>
<dbReference type="PANTHER" id="PTHR42659">
    <property type="entry name" value="XANTHINE DEHYDROGENASE SUBUNIT C-RELATED"/>
    <property type="match status" value="1"/>
</dbReference>
<dbReference type="OrthoDB" id="9814706at2"/>
<dbReference type="Pfam" id="PF00941">
    <property type="entry name" value="FAD_binding_5"/>
    <property type="match status" value="1"/>
</dbReference>
<gene>
    <name evidence="6" type="ORF">CDV52_15325</name>
    <name evidence="5" type="ORF">CDV53_07825</name>
</gene>
<keyword evidence="1" id="KW-0285">Flavoprotein</keyword>
<evidence type="ECO:0000313" key="8">
    <source>
        <dbReference type="Proteomes" id="UP000214673"/>
    </source>
</evidence>
<evidence type="ECO:0000259" key="4">
    <source>
        <dbReference type="PROSITE" id="PS51387"/>
    </source>
</evidence>
<evidence type="ECO:0000313" key="5">
    <source>
        <dbReference type="EMBL" id="OWJ76432.1"/>
    </source>
</evidence>
<dbReference type="Gene3D" id="3.30.465.10">
    <property type="match status" value="2"/>
</dbReference>
<dbReference type="Gene3D" id="3.30.390.50">
    <property type="entry name" value="CO dehydrogenase flavoprotein, C-terminal domain"/>
    <property type="match status" value="1"/>
</dbReference>
<dbReference type="InterPro" id="IPR016169">
    <property type="entry name" value="FAD-bd_PCMH_sub2"/>
</dbReference>
<evidence type="ECO:0000313" key="6">
    <source>
        <dbReference type="EMBL" id="OWJ82297.1"/>
    </source>
</evidence>
<keyword evidence="8" id="KW-1185">Reference proteome</keyword>
<dbReference type="InterPro" id="IPR005107">
    <property type="entry name" value="CO_DH_flav_C"/>
</dbReference>
<accession>A0A212ALD4</accession>
<dbReference type="InterPro" id="IPR051312">
    <property type="entry name" value="Diverse_Substr_Oxidored"/>
</dbReference>